<feature type="chain" id="PRO_5016799740" evidence="1">
    <location>
        <begin position="23"/>
        <end position="230"/>
    </location>
</feature>
<dbReference type="GO" id="GO:0006508">
    <property type="term" value="P:proteolysis"/>
    <property type="evidence" value="ECO:0007669"/>
    <property type="project" value="InterPro"/>
</dbReference>
<dbReference type="OrthoDB" id="13401at2"/>
<dbReference type="CDD" id="cd02423">
    <property type="entry name" value="Peptidase_C39G"/>
    <property type="match status" value="1"/>
</dbReference>
<evidence type="ECO:0000313" key="4">
    <source>
        <dbReference type="Proteomes" id="UP000254537"/>
    </source>
</evidence>
<dbReference type="GO" id="GO:0008233">
    <property type="term" value="F:peptidase activity"/>
    <property type="evidence" value="ECO:0007669"/>
    <property type="project" value="InterPro"/>
</dbReference>
<evidence type="ECO:0000313" key="3">
    <source>
        <dbReference type="EMBL" id="AXK39475.1"/>
    </source>
</evidence>
<sequence>MNTATRSLFAALAFACFAPSQAASLMVPAFTGDAAPTMRVTSLREARFANVIEQKTDFSCGAAALGTLLNFAFGKTLTESDVIAGMMIGADQAAVHKMGFSLLDMKRYVQRLGLRASGFAAGPEKMLALKIPAIVLLNVDGYRHFVVIRRYTPEKTYIADPAMGNRTIPTEQFNKQWNGILLAVAGPGYRLNTPLRTIPSVLSARNTVNEAYPAQEAELLEYGFSHSDFF</sequence>
<dbReference type="Pfam" id="PF03412">
    <property type="entry name" value="Peptidase_C39"/>
    <property type="match status" value="1"/>
</dbReference>
<dbReference type="Proteomes" id="UP000254537">
    <property type="component" value="Chromosome"/>
</dbReference>
<gene>
    <name evidence="3" type="ORF">DWG20_08530</name>
</gene>
<proteinExistence type="predicted"/>
<protein>
    <submittedName>
        <fullName evidence="3">Peptidase C39</fullName>
    </submittedName>
</protein>
<dbReference type="InterPro" id="IPR005074">
    <property type="entry name" value="Peptidase_C39"/>
</dbReference>
<dbReference type="Gene3D" id="3.90.70.10">
    <property type="entry name" value="Cysteine proteinases"/>
    <property type="match status" value="1"/>
</dbReference>
<accession>A0A345Y6C3</accession>
<dbReference type="GO" id="GO:0005524">
    <property type="term" value="F:ATP binding"/>
    <property type="evidence" value="ECO:0007669"/>
    <property type="project" value="InterPro"/>
</dbReference>
<keyword evidence="1" id="KW-0732">Signal</keyword>
<organism evidence="3 4">
    <name type="scientific">Crenobacter cavernae</name>
    <dbReference type="NCBI Taxonomy" id="2290923"/>
    <lineage>
        <taxon>Bacteria</taxon>
        <taxon>Pseudomonadati</taxon>
        <taxon>Pseudomonadota</taxon>
        <taxon>Betaproteobacteria</taxon>
        <taxon>Neisseriales</taxon>
        <taxon>Neisseriaceae</taxon>
        <taxon>Crenobacter</taxon>
    </lineage>
</organism>
<dbReference type="AlphaFoldDB" id="A0A345Y6C3"/>
<reference evidence="3 4" key="1">
    <citation type="submission" date="2018-07" db="EMBL/GenBank/DDBJ databases">
        <title>Crenobacter cavernae sp. nov., isolated from a karst cave.</title>
        <authorList>
            <person name="Zhu H."/>
        </authorList>
    </citation>
    <scope>NUCLEOTIDE SEQUENCE [LARGE SCALE GENOMIC DNA]</scope>
    <source>
        <strain evidence="3 4">K1W11S-77</strain>
    </source>
</reference>
<evidence type="ECO:0000259" key="2">
    <source>
        <dbReference type="PROSITE" id="PS50990"/>
    </source>
</evidence>
<name>A0A345Y6C3_9NEIS</name>
<dbReference type="KEGG" id="ccah:DWG20_08530"/>
<evidence type="ECO:0000256" key="1">
    <source>
        <dbReference type="SAM" id="SignalP"/>
    </source>
</evidence>
<dbReference type="GO" id="GO:0016020">
    <property type="term" value="C:membrane"/>
    <property type="evidence" value="ECO:0007669"/>
    <property type="project" value="InterPro"/>
</dbReference>
<feature type="domain" description="Peptidase C39" evidence="2">
    <location>
        <begin position="54"/>
        <end position="184"/>
    </location>
</feature>
<feature type="signal peptide" evidence="1">
    <location>
        <begin position="1"/>
        <end position="22"/>
    </location>
</feature>
<dbReference type="EMBL" id="CP031337">
    <property type="protein sequence ID" value="AXK39475.1"/>
    <property type="molecule type" value="Genomic_DNA"/>
</dbReference>
<dbReference type="RefSeq" id="WP_115433408.1">
    <property type="nucleotide sequence ID" value="NZ_CP031337.1"/>
</dbReference>
<dbReference type="PROSITE" id="PS50990">
    <property type="entry name" value="PEPTIDASE_C39"/>
    <property type="match status" value="1"/>
</dbReference>